<dbReference type="InterPro" id="IPR019758">
    <property type="entry name" value="Pept_S26A_signal_pept_1_CS"/>
</dbReference>
<evidence type="ECO:0000256" key="3">
    <source>
        <dbReference type="ARBA" id="ARBA00004370"/>
    </source>
</evidence>
<dbReference type="Proteomes" id="UP000035740">
    <property type="component" value="Unassembled WGS sequence"/>
</dbReference>
<dbReference type="GO" id="GO:0009003">
    <property type="term" value="F:signal peptidase activity"/>
    <property type="evidence" value="ECO:0007669"/>
    <property type="project" value="UniProtKB-EC"/>
</dbReference>
<comment type="catalytic activity">
    <reaction evidence="1">
        <text>Cleavage of hydrophobic, N-terminal signal or leader sequences from secreted and periplasmic proteins.</text>
        <dbReference type="EC" id="3.4.21.89"/>
    </reaction>
</comment>
<dbReference type="PROSITE" id="PS00761">
    <property type="entry name" value="SPASE_I_3"/>
    <property type="match status" value="1"/>
</dbReference>
<dbReference type="PRINTS" id="PR00727">
    <property type="entry name" value="LEADERPTASE"/>
</dbReference>
<dbReference type="CDD" id="cd06530">
    <property type="entry name" value="S26_SPase_I"/>
    <property type="match status" value="1"/>
</dbReference>
<accession>A0A0J8DVL9</accession>
<evidence type="ECO:0000256" key="5">
    <source>
        <dbReference type="ARBA" id="ARBA00013208"/>
    </source>
</evidence>
<evidence type="ECO:0000256" key="9">
    <source>
        <dbReference type="ARBA" id="ARBA00022801"/>
    </source>
</evidence>
<dbReference type="FunFam" id="2.10.109.10:FF:000012">
    <property type="entry name" value="Peptidase/ serine-type peptidase"/>
    <property type="match status" value="1"/>
</dbReference>
<dbReference type="OMA" id="FGNGWVN"/>
<dbReference type="InterPro" id="IPR000223">
    <property type="entry name" value="Pept_S26A_signal_pept_1"/>
</dbReference>
<dbReference type="InterPro" id="IPR036286">
    <property type="entry name" value="LexA/Signal_pep-like_sf"/>
</dbReference>
<comment type="similarity">
    <text evidence="4">Belongs to the peptidase S26 family.</text>
</comment>
<evidence type="ECO:0000256" key="12">
    <source>
        <dbReference type="PIRSR" id="PIRSR600223-1"/>
    </source>
</evidence>
<dbReference type="Gramene" id="KMS94905">
    <property type="protein sequence ID" value="KMS94905"/>
    <property type="gene ID" value="BVRB_014240"/>
</dbReference>
<dbReference type="PROSITE" id="PS00501">
    <property type="entry name" value="SPASE_I_1"/>
    <property type="match status" value="1"/>
</dbReference>
<feature type="active site" evidence="12">
    <location>
        <position position="236"/>
    </location>
</feature>
<protein>
    <recommendedName>
        <fullName evidence="5">signal peptidase I</fullName>
        <ecNumber evidence="5">3.4.21.89</ecNumber>
    </recommendedName>
</protein>
<keyword evidence="15" id="KW-1185">Reference proteome</keyword>
<dbReference type="KEGG" id="bvg:104885082"/>
<dbReference type="EC" id="3.4.21.89" evidence="5"/>
<evidence type="ECO:0000256" key="10">
    <source>
        <dbReference type="ARBA" id="ARBA00022946"/>
    </source>
</evidence>
<dbReference type="AlphaFoldDB" id="A0A0J8DVL9"/>
<gene>
    <name evidence="14" type="ORF">BVRB_014240</name>
</gene>
<reference evidence="14 15" key="1">
    <citation type="journal article" date="2014" name="Nature">
        <title>The genome of the recently domesticated crop plant sugar beet (Beta vulgaris).</title>
        <authorList>
            <person name="Dohm J.C."/>
            <person name="Minoche A.E."/>
            <person name="Holtgrawe D."/>
            <person name="Capella-Gutierrez S."/>
            <person name="Zakrzewski F."/>
            <person name="Tafer H."/>
            <person name="Rupp O."/>
            <person name="Sorensen T.R."/>
            <person name="Stracke R."/>
            <person name="Reinhardt R."/>
            <person name="Goesmann A."/>
            <person name="Kraft T."/>
            <person name="Schulz B."/>
            <person name="Stadler P.F."/>
            <person name="Schmidt T."/>
            <person name="Gabaldon T."/>
            <person name="Lehrach H."/>
            <person name="Weisshaar B."/>
            <person name="Himmelbauer H."/>
        </authorList>
    </citation>
    <scope>NUCLEOTIDE SEQUENCE [LARGE SCALE GENOMIC DNA]</scope>
    <source>
        <tissue evidence="14">Taproot</tissue>
    </source>
</reference>
<dbReference type="NCBIfam" id="TIGR02227">
    <property type="entry name" value="sigpep_I_bact"/>
    <property type="match status" value="1"/>
</dbReference>
<dbReference type="eggNOG" id="KOG0171">
    <property type="taxonomic scope" value="Eukaryota"/>
</dbReference>
<feature type="domain" description="Peptidase S26" evidence="13">
    <location>
        <begin position="209"/>
        <end position="366"/>
    </location>
</feature>
<dbReference type="InterPro" id="IPR019756">
    <property type="entry name" value="Pept_S26A_signal_pept_1_Ser-AS"/>
</dbReference>
<evidence type="ECO:0000256" key="8">
    <source>
        <dbReference type="ARBA" id="ARBA00022670"/>
    </source>
</evidence>
<comment type="subcellular location">
    <subcellularLocation>
        <location evidence="3">Membrane</location>
    </subcellularLocation>
    <subcellularLocation>
        <location evidence="2">Plastid</location>
        <location evidence="2">Chloroplast</location>
    </subcellularLocation>
</comment>
<keyword evidence="6" id="KW-0150">Chloroplast</keyword>
<dbReference type="GO" id="GO:0009535">
    <property type="term" value="C:chloroplast thylakoid membrane"/>
    <property type="evidence" value="ECO:0007669"/>
    <property type="project" value="TreeGrafter"/>
</dbReference>
<keyword evidence="9" id="KW-0378">Hydrolase</keyword>
<feature type="active site" evidence="12">
    <location>
        <position position="286"/>
    </location>
</feature>
<evidence type="ECO:0000259" key="13">
    <source>
        <dbReference type="Pfam" id="PF10502"/>
    </source>
</evidence>
<dbReference type="Pfam" id="PF10502">
    <property type="entry name" value="Peptidase_S26"/>
    <property type="match status" value="1"/>
</dbReference>
<evidence type="ECO:0000313" key="15">
    <source>
        <dbReference type="Proteomes" id="UP000035740"/>
    </source>
</evidence>
<dbReference type="Gene3D" id="2.10.109.10">
    <property type="entry name" value="Umud Fragment, subunit A"/>
    <property type="match status" value="1"/>
</dbReference>
<dbReference type="PANTHER" id="PTHR43390">
    <property type="entry name" value="SIGNAL PEPTIDASE I"/>
    <property type="match status" value="1"/>
</dbReference>
<dbReference type="SUPFAM" id="SSF51306">
    <property type="entry name" value="LexA/Signal peptidase"/>
    <property type="match status" value="1"/>
</dbReference>
<evidence type="ECO:0000256" key="6">
    <source>
        <dbReference type="ARBA" id="ARBA00022528"/>
    </source>
</evidence>
<dbReference type="GO" id="GO:0004252">
    <property type="term" value="F:serine-type endopeptidase activity"/>
    <property type="evidence" value="ECO:0007669"/>
    <property type="project" value="InterPro"/>
</dbReference>
<dbReference type="OrthoDB" id="308440at2759"/>
<proteinExistence type="inferred from homology"/>
<sequence length="388" mass="42618">MAIRYTVAYSATMAHNIASSAGHRLANYRCVHELFSKPRPNIANPNIEPPKTTYNYPYNCTNTTQPEIRRSKNPSFGLPNSRTASFSTFAAEFITGSSSSQVAAGFISLMNSAVFGGSFSTTMGVMGVAPYRGASIIPFLHGSKWLPCNEPVFIRSSSNDVDRGGTSEILEEKKMRNKDISASVEIAQQTVIDGRSWVSKLFNFSSDDAKAAFTAVTVNLLYKSSLAEPRSIPSSSMYPTLDVGDRILAEKVSYFFRQPEVSDIVIFKAPPILQEIGFTSGDVFIKRIVAKAGDCVQVKNGKLLVNGNVRVEEFVLEPLAYEMDAVIVPEGYVFVMGDNRNNSFDSHNWGPLPVKNIVGRSVFRYWPPSKLSDTLYEPHAATSNVIVS</sequence>
<dbReference type="EMBL" id="KQ090694">
    <property type="protein sequence ID" value="KMS94905.1"/>
    <property type="molecule type" value="Genomic_DNA"/>
</dbReference>
<dbReference type="PANTHER" id="PTHR43390:SF2">
    <property type="entry name" value="THYLAKOIDAL PROCESSING PEPTIDASE 2, CHLOROPLASTIC-RELATED"/>
    <property type="match status" value="1"/>
</dbReference>
<name>A0A0J8DVL9_BETVV</name>
<keyword evidence="11" id="KW-0472">Membrane</keyword>
<dbReference type="GO" id="GO:0010027">
    <property type="term" value="P:thylakoid membrane organization"/>
    <property type="evidence" value="ECO:0007669"/>
    <property type="project" value="TreeGrafter"/>
</dbReference>
<evidence type="ECO:0000313" key="14">
    <source>
        <dbReference type="EMBL" id="KMS94905.1"/>
    </source>
</evidence>
<keyword evidence="8" id="KW-0645">Protease</keyword>
<keyword evidence="10" id="KW-0809">Transit peptide</keyword>
<evidence type="ECO:0000256" key="2">
    <source>
        <dbReference type="ARBA" id="ARBA00004229"/>
    </source>
</evidence>
<keyword evidence="7" id="KW-0934">Plastid</keyword>
<organism evidence="14 15">
    <name type="scientific">Beta vulgaris subsp. vulgaris</name>
    <name type="common">Beet</name>
    <dbReference type="NCBI Taxonomy" id="3555"/>
    <lineage>
        <taxon>Eukaryota</taxon>
        <taxon>Viridiplantae</taxon>
        <taxon>Streptophyta</taxon>
        <taxon>Embryophyta</taxon>
        <taxon>Tracheophyta</taxon>
        <taxon>Spermatophyta</taxon>
        <taxon>Magnoliopsida</taxon>
        <taxon>eudicotyledons</taxon>
        <taxon>Gunneridae</taxon>
        <taxon>Pentapetalae</taxon>
        <taxon>Caryophyllales</taxon>
        <taxon>Chenopodiaceae</taxon>
        <taxon>Betoideae</taxon>
        <taxon>Beta</taxon>
    </lineage>
</organism>
<evidence type="ECO:0000256" key="7">
    <source>
        <dbReference type="ARBA" id="ARBA00022640"/>
    </source>
</evidence>
<evidence type="ECO:0000256" key="4">
    <source>
        <dbReference type="ARBA" id="ARBA00009370"/>
    </source>
</evidence>
<dbReference type="InterPro" id="IPR019533">
    <property type="entry name" value="Peptidase_S26"/>
</dbReference>
<evidence type="ECO:0000256" key="1">
    <source>
        <dbReference type="ARBA" id="ARBA00000677"/>
    </source>
</evidence>
<dbReference type="GO" id="GO:0006465">
    <property type="term" value="P:signal peptide processing"/>
    <property type="evidence" value="ECO:0007669"/>
    <property type="project" value="InterPro"/>
</dbReference>
<evidence type="ECO:0000256" key="11">
    <source>
        <dbReference type="ARBA" id="ARBA00023136"/>
    </source>
</evidence>